<dbReference type="Proteomes" id="UP001159364">
    <property type="component" value="Linkage Group LG11"/>
</dbReference>
<feature type="coiled-coil region" evidence="1">
    <location>
        <begin position="129"/>
        <end position="184"/>
    </location>
</feature>
<feature type="compositionally biased region" description="Polar residues" evidence="2">
    <location>
        <begin position="501"/>
        <end position="511"/>
    </location>
</feature>
<keyword evidence="1" id="KW-0175">Coiled coil</keyword>
<evidence type="ECO:0000313" key="4">
    <source>
        <dbReference type="Proteomes" id="UP001159364"/>
    </source>
</evidence>
<organism evidence="3 4">
    <name type="scientific">Erythroxylum novogranatense</name>
    <dbReference type="NCBI Taxonomy" id="1862640"/>
    <lineage>
        <taxon>Eukaryota</taxon>
        <taxon>Viridiplantae</taxon>
        <taxon>Streptophyta</taxon>
        <taxon>Embryophyta</taxon>
        <taxon>Tracheophyta</taxon>
        <taxon>Spermatophyta</taxon>
        <taxon>Magnoliopsida</taxon>
        <taxon>eudicotyledons</taxon>
        <taxon>Gunneridae</taxon>
        <taxon>Pentapetalae</taxon>
        <taxon>rosids</taxon>
        <taxon>fabids</taxon>
        <taxon>Malpighiales</taxon>
        <taxon>Erythroxylaceae</taxon>
        <taxon>Erythroxylum</taxon>
    </lineage>
</organism>
<reference evidence="3 4" key="1">
    <citation type="submission" date="2021-09" db="EMBL/GenBank/DDBJ databases">
        <title>Genomic insights and catalytic innovation underlie evolution of tropane alkaloids biosynthesis.</title>
        <authorList>
            <person name="Wang Y.-J."/>
            <person name="Tian T."/>
            <person name="Huang J.-P."/>
            <person name="Huang S.-X."/>
        </authorList>
    </citation>
    <scope>NUCLEOTIDE SEQUENCE [LARGE SCALE GENOMIC DNA]</scope>
    <source>
        <strain evidence="3">KIB-2018</strain>
        <tissue evidence="3">Leaf</tissue>
    </source>
</reference>
<feature type="compositionally biased region" description="Basic and acidic residues" evidence="2">
    <location>
        <begin position="456"/>
        <end position="472"/>
    </location>
</feature>
<accession>A0AAV8SGF4</accession>
<feature type="compositionally biased region" description="Polar residues" evidence="2">
    <location>
        <begin position="477"/>
        <end position="486"/>
    </location>
</feature>
<name>A0AAV8SGF4_9ROSI</name>
<protein>
    <submittedName>
        <fullName evidence="3">Uncharacterized protein</fullName>
    </submittedName>
</protein>
<dbReference type="SUPFAM" id="SSF57997">
    <property type="entry name" value="Tropomyosin"/>
    <property type="match status" value="1"/>
</dbReference>
<gene>
    <name evidence="3" type="ORF">K2173_016424</name>
</gene>
<feature type="region of interest" description="Disordered" evidence="2">
    <location>
        <begin position="1"/>
        <end position="27"/>
    </location>
</feature>
<evidence type="ECO:0000313" key="3">
    <source>
        <dbReference type="EMBL" id="KAJ8751243.1"/>
    </source>
</evidence>
<sequence>MDKVATITTLTTRRPRWQYPQAPPTPRILHLPRRPRRKPNAKTNANKNCLQRDRKERLETLFDQEREFIRDGAPVVVVSGCRDDQSREERRQGVEERNTVLVEEEKWKFQAEMLRAECNLLRMEREIAVKKMERRRVQMERTLRSAIQTLISGKERISEGKNARTVLEEEIQELAEKLEKLQRRSLVKDLRFQKCSNFDKQASHLRRQLEKFAAEPDDICVKEIQEIAEASLPISNSFSFIENSASMHSYNMEILRRKMEALAKGTILENMEDEYRSILSSANSSATSSASTSKRIELPGMSTSSIRSQSKATRHLEERACSGCCKAIVRRVIEQVRAETEQWSQMQDMLAQVRDEMEELQASRDFWEDRAIDSDHQIQSLQSDVQAWSQRALSSEAKANELQAQVCVLHTELERWRKERVAETAANRSSPTPLSQDTSIEKEKRVLVCRLKKKHPTDDDGYKQKKAFSDGRRRSKVSTIEPNVTKRSPLRDIGNSPPLAGQNSTAVFPWH</sequence>
<feature type="compositionally biased region" description="Polar residues" evidence="2">
    <location>
        <begin position="1"/>
        <end position="12"/>
    </location>
</feature>
<feature type="coiled-coil region" evidence="1">
    <location>
        <begin position="343"/>
        <end position="405"/>
    </location>
</feature>
<feature type="compositionally biased region" description="Polar residues" evidence="2">
    <location>
        <begin position="301"/>
        <end position="311"/>
    </location>
</feature>
<dbReference type="AlphaFoldDB" id="A0AAV8SGF4"/>
<evidence type="ECO:0000256" key="2">
    <source>
        <dbReference type="SAM" id="MobiDB-lite"/>
    </source>
</evidence>
<feature type="region of interest" description="Disordered" evidence="2">
    <location>
        <begin position="454"/>
        <end position="511"/>
    </location>
</feature>
<dbReference type="EMBL" id="JAIWQS010000011">
    <property type="protein sequence ID" value="KAJ8751243.1"/>
    <property type="molecule type" value="Genomic_DNA"/>
</dbReference>
<dbReference type="PANTHER" id="PTHR35468">
    <property type="entry name" value="MYOSIN-LIKE PROTEIN"/>
    <property type="match status" value="1"/>
</dbReference>
<evidence type="ECO:0000256" key="1">
    <source>
        <dbReference type="SAM" id="Coils"/>
    </source>
</evidence>
<proteinExistence type="predicted"/>
<keyword evidence="4" id="KW-1185">Reference proteome</keyword>
<feature type="region of interest" description="Disordered" evidence="2">
    <location>
        <begin position="289"/>
        <end position="311"/>
    </location>
</feature>
<comment type="caution">
    <text evidence="3">The sequence shown here is derived from an EMBL/GenBank/DDBJ whole genome shotgun (WGS) entry which is preliminary data.</text>
</comment>
<dbReference type="PANTHER" id="PTHR35468:SF1">
    <property type="entry name" value="MYOSIN-LIKE PROTEIN"/>
    <property type="match status" value="1"/>
</dbReference>